<evidence type="ECO:0000256" key="1">
    <source>
        <dbReference type="ARBA" id="ARBA00004141"/>
    </source>
</evidence>
<protein>
    <recommendedName>
        <fullName evidence="14">Ion transport domain-containing protein</fullName>
    </recommendedName>
</protein>
<dbReference type="EMBL" id="HBEZ01051569">
    <property type="protein sequence ID" value="CAD8653624.1"/>
    <property type="molecule type" value="Transcribed_RNA"/>
</dbReference>
<evidence type="ECO:0000256" key="2">
    <source>
        <dbReference type="ARBA" id="ARBA00022448"/>
    </source>
</evidence>
<dbReference type="InterPro" id="IPR050599">
    <property type="entry name" value="VDCC_alpha-1_subunit"/>
</dbReference>
<evidence type="ECO:0000256" key="13">
    <source>
        <dbReference type="SAM" id="Phobius"/>
    </source>
</evidence>
<keyword evidence="10 13" id="KW-0472">Membrane</keyword>
<dbReference type="Gene3D" id="1.10.287.70">
    <property type="match status" value="1"/>
</dbReference>
<name>A0A7S0MY56_9CRYP</name>
<keyword evidence="11" id="KW-0325">Glycoprotein</keyword>
<evidence type="ECO:0000256" key="3">
    <source>
        <dbReference type="ARBA" id="ARBA00022568"/>
    </source>
</evidence>
<evidence type="ECO:0000256" key="4">
    <source>
        <dbReference type="ARBA" id="ARBA00022673"/>
    </source>
</evidence>
<evidence type="ECO:0000256" key="9">
    <source>
        <dbReference type="ARBA" id="ARBA00023065"/>
    </source>
</evidence>
<feature type="transmembrane region" description="Helical" evidence="13">
    <location>
        <begin position="82"/>
        <end position="104"/>
    </location>
</feature>
<keyword evidence="5 13" id="KW-0812">Transmembrane</keyword>
<keyword evidence="4" id="KW-0107">Calcium channel</keyword>
<dbReference type="GO" id="GO:0005891">
    <property type="term" value="C:voltage-gated calcium channel complex"/>
    <property type="evidence" value="ECO:0007669"/>
    <property type="project" value="TreeGrafter"/>
</dbReference>
<evidence type="ECO:0000256" key="6">
    <source>
        <dbReference type="ARBA" id="ARBA00022837"/>
    </source>
</evidence>
<sequence>MTASGVHFYFSASLNRFDFFVCVLSLLRIVLDIAAGEYDALRINSSSKTAFGLLQRVLHAVCVIRAFRLLRFTKGLRQMIRTILLSVSSIGNLGALTLLFYIIMSMLGHNLFYNVDLNQDPYQRLGAYGVPSGLPNGVAYTSYKTFDNTLWLIFRMTTGDFWNGLMYYTSGMFEVDDVYERCEKTYGDYLGDGCGGPAISVPFHVLWMLFGQYTLMQLFSAVILENFSELSRGNRAAVPLDVLDEFVNTWAYLDPTAKGTISLLDLPILLVNVGTPLGVRNRLFPIKILNTGDGVETLRLRRQAACTTSALQVIKDLNIPIRRGKNITYRDTFIACAKRVLINAEDDLNDDERNEVATENMEKVVDLRGRPYTAADEYAARSVQLAYREYREVRLQVRKAVHITMEIPLDGDPHQVNDY</sequence>
<accession>A0A7S0MY56</accession>
<keyword evidence="12" id="KW-0407">Ion channel</keyword>
<keyword evidence="6" id="KW-0106">Calcium</keyword>
<evidence type="ECO:0000256" key="8">
    <source>
        <dbReference type="ARBA" id="ARBA00022989"/>
    </source>
</evidence>
<evidence type="ECO:0000313" key="15">
    <source>
        <dbReference type="EMBL" id="CAD8653624.1"/>
    </source>
</evidence>
<dbReference type="Gene3D" id="1.20.120.350">
    <property type="entry name" value="Voltage-gated potassium channels. Chain C"/>
    <property type="match status" value="1"/>
</dbReference>
<dbReference type="GO" id="GO:0098703">
    <property type="term" value="P:calcium ion import across plasma membrane"/>
    <property type="evidence" value="ECO:0007669"/>
    <property type="project" value="TreeGrafter"/>
</dbReference>
<reference evidence="15" key="1">
    <citation type="submission" date="2021-01" db="EMBL/GenBank/DDBJ databases">
        <authorList>
            <person name="Corre E."/>
            <person name="Pelletier E."/>
            <person name="Niang G."/>
            <person name="Scheremetjew M."/>
            <person name="Finn R."/>
            <person name="Kale V."/>
            <person name="Holt S."/>
            <person name="Cochrane G."/>
            <person name="Meng A."/>
            <person name="Brown T."/>
            <person name="Cohen L."/>
        </authorList>
    </citation>
    <scope>NUCLEOTIDE SEQUENCE</scope>
    <source>
        <strain evidence="15">CCAP979/52</strain>
    </source>
</reference>
<keyword evidence="7" id="KW-0851">Voltage-gated channel</keyword>
<gene>
    <name evidence="15" type="ORF">CCUR1050_LOCUS28264</name>
</gene>
<dbReference type="InterPro" id="IPR005821">
    <property type="entry name" value="Ion_trans_dom"/>
</dbReference>
<dbReference type="PANTHER" id="PTHR45628">
    <property type="entry name" value="VOLTAGE-DEPENDENT CALCIUM CHANNEL TYPE A SUBUNIT ALPHA-1"/>
    <property type="match status" value="1"/>
</dbReference>
<evidence type="ECO:0000259" key="14">
    <source>
        <dbReference type="Pfam" id="PF00520"/>
    </source>
</evidence>
<keyword evidence="8 13" id="KW-1133">Transmembrane helix</keyword>
<keyword evidence="2" id="KW-0813">Transport</keyword>
<dbReference type="PANTHER" id="PTHR45628:SF7">
    <property type="entry name" value="VOLTAGE-DEPENDENT CALCIUM CHANNEL TYPE A SUBUNIT ALPHA-1"/>
    <property type="match status" value="1"/>
</dbReference>
<proteinExistence type="predicted"/>
<dbReference type="InterPro" id="IPR027359">
    <property type="entry name" value="Volt_channel_dom_sf"/>
</dbReference>
<evidence type="ECO:0000256" key="5">
    <source>
        <dbReference type="ARBA" id="ARBA00022692"/>
    </source>
</evidence>
<evidence type="ECO:0000256" key="7">
    <source>
        <dbReference type="ARBA" id="ARBA00022882"/>
    </source>
</evidence>
<dbReference type="Pfam" id="PF00520">
    <property type="entry name" value="Ion_trans"/>
    <property type="match status" value="1"/>
</dbReference>
<organism evidence="15">
    <name type="scientific">Cryptomonas curvata</name>
    <dbReference type="NCBI Taxonomy" id="233186"/>
    <lineage>
        <taxon>Eukaryota</taxon>
        <taxon>Cryptophyceae</taxon>
        <taxon>Cryptomonadales</taxon>
        <taxon>Cryptomonadaceae</taxon>
        <taxon>Cryptomonas</taxon>
    </lineage>
</organism>
<comment type="subcellular location">
    <subcellularLocation>
        <location evidence="1">Membrane</location>
        <topology evidence="1">Multi-pass membrane protein</topology>
    </subcellularLocation>
</comment>
<feature type="domain" description="Ion transport" evidence="14">
    <location>
        <begin position="2"/>
        <end position="231"/>
    </location>
</feature>
<keyword evidence="9" id="KW-0406">Ion transport</keyword>
<dbReference type="GO" id="GO:0008331">
    <property type="term" value="F:high voltage-gated calcium channel activity"/>
    <property type="evidence" value="ECO:0007669"/>
    <property type="project" value="TreeGrafter"/>
</dbReference>
<evidence type="ECO:0000256" key="10">
    <source>
        <dbReference type="ARBA" id="ARBA00023136"/>
    </source>
</evidence>
<dbReference type="AlphaFoldDB" id="A0A7S0MY56"/>
<keyword evidence="3" id="KW-0109">Calcium transport</keyword>
<evidence type="ECO:0000256" key="11">
    <source>
        <dbReference type="ARBA" id="ARBA00023180"/>
    </source>
</evidence>
<evidence type="ECO:0000256" key="12">
    <source>
        <dbReference type="ARBA" id="ARBA00023303"/>
    </source>
</evidence>
<dbReference type="Gene3D" id="1.10.238.10">
    <property type="entry name" value="EF-hand"/>
    <property type="match status" value="1"/>
</dbReference>
<dbReference type="SUPFAM" id="SSF81324">
    <property type="entry name" value="Voltage-gated potassium channels"/>
    <property type="match status" value="1"/>
</dbReference>